<dbReference type="GeneID" id="30024517"/>
<evidence type="ECO:0000256" key="1">
    <source>
        <dbReference type="SAM" id="MobiDB-lite"/>
    </source>
</evidence>
<dbReference type="Proteomes" id="UP000076744">
    <property type="component" value="Unassembled WGS sequence"/>
</dbReference>
<protein>
    <submittedName>
        <fullName evidence="2">Uncharacterized protein</fullName>
    </submittedName>
</protein>
<dbReference type="RefSeq" id="XP_018700910.1">
    <property type="nucleotide sequence ID" value="XM_018851828.1"/>
</dbReference>
<evidence type="ECO:0000313" key="3">
    <source>
        <dbReference type="Proteomes" id="UP000076744"/>
    </source>
</evidence>
<evidence type="ECO:0000313" key="2">
    <source>
        <dbReference type="EMBL" id="OAA54624.1"/>
    </source>
</evidence>
<sequence>MDKLLYVMGELQSQASLATPAIPICDEKLQQLVETMTGPTLGNLTPAHVDGILVAMGRLAFSPAGIPSGTREAVLNCLERMLKLSPEIRMCFADHGHFPLTIQRSDVRTEEPLILSTVETLVTLLADYIVDLRIYFCSDGMAEIIDNMLYQCMLEPRLLGTDGPAVGEAALRLLLAITDRFLNEAGRYKESFYAAFVLFLKRRGGRSGLKGARGLLVQCMLRWLLHTYHHGEEDGGGIDVWPLVDLEGLFVALRTVLSPHASQLAQRTHLAPLVEVLALLARQGPAPLRSQMREMLLGEGGGDSSDQGAGTGGDSVPQALLRLSRGASVELSRPLNDLFAVLGSC</sequence>
<comment type="caution">
    <text evidence="2">The sequence shown here is derived from an EMBL/GenBank/DDBJ whole genome shotgun (WGS) entry which is preliminary data.</text>
</comment>
<organism evidence="2 3">
    <name type="scientific">Cordyceps fumosorosea (strain ARSEF 2679)</name>
    <name type="common">Isaria fumosorosea</name>
    <dbReference type="NCBI Taxonomy" id="1081104"/>
    <lineage>
        <taxon>Eukaryota</taxon>
        <taxon>Fungi</taxon>
        <taxon>Dikarya</taxon>
        <taxon>Ascomycota</taxon>
        <taxon>Pezizomycotina</taxon>
        <taxon>Sordariomycetes</taxon>
        <taxon>Hypocreomycetidae</taxon>
        <taxon>Hypocreales</taxon>
        <taxon>Cordycipitaceae</taxon>
        <taxon>Cordyceps</taxon>
    </lineage>
</organism>
<feature type="region of interest" description="Disordered" evidence="1">
    <location>
        <begin position="296"/>
        <end position="315"/>
    </location>
</feature>
<proteinExistence type="predicted"/>
<dbReference type="EMBL" id="AZHB01000028">
    <property type="protein sequence ID" value="OAA54624.1"/>
    <property type="molecule type" value="Genomic_DNA"/>
</dbReference>
<dbReference type="AlphaFoldDB" id="A0A167MPW5"/>
<gene>
    <name evidence="2" type="ORF">ISF_08225</name>
</gene>
<feature type="compositionally biased region" description="Gly residues" evidence="1">
    <location>
        <begin position="298"/>
        <end position="313"/>
    </location>
</feature>
<name>A0A167MPW5_CORFA</name>
<accession>A0A167MPW5</accession>
<keyword evidence="3" id="KW-1185">Reference proteome</keyword>
<reference evidence="2 3" key="1">
    <citation type="journal article" date="2016" name="Genome Biol. Evol.">
        <title>Divergent and convergent evolution of fungal pathogenicity.</title>
        <authorList>
            <person name="Shang Y."/>
            <person name="Xiao G."/>
            <person name="Zheng P."/>
            <person name="Cen K."/>
            <person name="Zhan S."/>
            <person name="Wang C."/>
        </authorList>
    </citation>
    <scope>NUCLEOTIDE SEQUENCE [LARGE SCALE GENOMIC DNA]</scope>
    <source>
        <strain evidence="2 3">ARSEF 2679</strain>
    </source>
</reference>